<feature type="non-terminal residue" evidence="4">
    <location>
        <position position="426"/>
    </location>
</feature>
<organism evidence="4 5">
    <name type="scientific">Zooshikella harenae</name>
    <dbReference type="NCBI Taxonomy" id="2827238"/>
    <lineage>
        <taxon>Bacteria</taxon>
        <taxon>Pseudomonadati</taxon>
        <taxon>Pseudomonadota</taxon>
        <taxon>Gammaproteobacteria</taxon>
        <taxon>Oceanospirillales</taxon>
        <taxon>Zooshikellaceae</taxon>
        <taxon>Zooshikella</taxon>
    </lineage>
</organism>
<dbReference type="SMART" id="SM00248">
    <property type="entry name" value="ANK"/>
    <property type="match status" value="4"/>
</dbReference>
<keyword evidence="1" id="KW-0677">Repeat</keyword>
<dbReference type="RefSeq" id="WP_215822483.1">
    <property type="nucleotide sequence ID" value="NZ_JAGSOY010000182.1"/>
</dbReference>
<gene>
    <name evidence="4" type="ORF">KCG35_24520</name>
</gene>
<dbReference type="PROSITE" id="PS50088">
    <property type="entry name" value="ANK_REPEAT"/>
    <property type="match status" value="1"/>
</dbReference>
<evidence type="ECO:0000256" key="1">
    <source>
        <dbReference type="ARBA" id="ARBA00022737"/>
    </source>
</evidence>
<dbReference type="Gene3D" id="1.25.40.20">
    <property type="entry name" value="Ankyrin repeat-containing domain"/>
    <property type="match status" value="2"/>
</dbReference>
<comment type="caution">
    <text evidence="4">The sequence shown here is derived from an EMBL/GenBank/DDBJ whole genome shotgun (WGS) entry which is preliminary data.</text>
</comment>
<accession>A0ABS5ZJF6</accession>
<proteinExistence type="predicted"/>
<protein>
    <submittedName>
        <fullName evidence="4">Ankyrin repeat domain-containing protein</fullName>
    </submittedName>
</protein>
<keyword evidence="5" id="KW-1185">Reference proteome</keyword>
<feature type="repeat" description="ANK" evidence="3">
    <location>
        <begin position="340"/>
        <end position="372"/>
    </location>
</feature>
<dbReference type="Proteomes" id="UP000690515">
    <property type="component" value="Unassembled WGS sequence"/>
</dbReference>
<name>A0ABS5ZJF6_9GAMM</name>
<sequence>MFCINVFLYLDKDKYNFFELVNEYFESNEGLKKFASCLAGNSLELNEKIYKKLLIVAENLIDKPMLSYDMQDNECIRFSTALWDQDDNFVDLLDLSIVEEFIVELFSYDWFDDIGSNPEGIRYKYNKRVIAEEYFNPAYKGCEGITEFVEFCKNKKIKEIQRFLFKGVELPELVIFDVCEDAVTRGDSEVLRTLLSSKYIVDTINSLSGEFSKNPLIQCVETENSDALELLLASNISINIKNNDGFTAISESICKKNSVWFDKLISLGAEICLDNGYYPEVFNSIFSVSTLMSIDNPIAFEQSRLKILRYYLDSGLDINIREKRCLDRYDDISTDELAMYGDTLLMESSASGAEKIVNFLMENGASINLVNEGKEMTALDYAYEMDEYSSGYGSDLEEIKNIKCRIINMLKDRGAKTYEELQLEKA</sequence>
<dbReference type="SUPFAM" id="SSF48403">
    <property type="entry name" value="Ankyrin repeat"/>
    <property type="match status" value="1"/>
</dbReference>
<evidence type="ECO:0000256" key="3">
    <source>
        <dbReference type="PROSITE-ProRule" id="PRU00023"/>
    </source>
</evidence>
<evidence type="ECO:0000313" key="5">
    <source>
        <dbReference type="Proteomes" id="UP000690515"/>
    </source>
</evidence>
<dbReference type="EMBL" id="JAGSOY010000182">
    <property type="protein sequence ID" value="MBU2714216.1"/>
    <property type="molecule type" value="Genomic_DNA"/>
</dbReference>
<evidence type="ECO:0000313" key="4">
    <source>
        <dbReference type="EMBL" id="MBU2714216.1"/>
    </source>
</evidence>
<dbReference type="InterPro" id="IPR002110">
    <property type="entry name" value="Ankyrin_rpt"/>
</dbReference>
<dbReference type="PROSITE" id="PS50297">
    <property type="entry name" value="ANK_REP_REGION"/>
    <property type="match status" value="1"/>
</dbReference>
<keyword evidence="2 3" id="KW-0040">ANK repeat</keyword>
<dbReference type="InterPro" id="IPR036770">
    <property type="entry name" value="Ankyrin_rpt-contain_sf"/>
</dbReference>
<evidence type="ECO:0000256" key="2">
    <source>
        <dbReference type="ARBA" id="ARBA00023043"/>
    </source>
</evidence>
<dbReference type="PANTHER" id="PTHR24126">
    <property type="entry name" value="ANKYRIN REPEAT, PH AND SEC7 DOMAIN CONTAINING PROTEIN SECG-RELATED"/>
    <property type="match status" value="1"/>
</dbReference>
<reference evidence="4 5" key="1">
    <citation type="submission" date="2021-04" db="EMBL/GenBank/DDBJ databases">
        <authorList>
            <person name="Pira H."/>
            <person name="Risdian C."/>
            <person name="Wink J."/>
        </authorList>
    </citation>
    <scope>NUCLEOTIDE SEQUENCE [LARGE SCALE GENOMIC DNA]</scope>
    <source>
        <strain evidence="4 5">WH53</strain>
    </source>
</reference>
<dbReference type="Pfam" id="PF00023">
    <property type="entry name" value="Ank"/>
    <property type="match status" value="1"/>
</dbReference>